<dbReference type="PROSITE" id="PS50043">
    <property type="entry name" value="HTH_LUXR_2"/>
    <property type="match status" value="1"/>
</dbReference>
<dbReference type="EMBL" id="SRSF01000004">
    <property type="protein sequence ID" value="THH39527.1"/>
    <property type="molecule type" value="Genomic_DNA"/>
</dbReference>
<dbReference type="Pfam" id="PF00196">
    <property type="entry name" value="GerE"/>
    <property type="match status" value="1"/>
</dbReference>
<dbReference type="Gene3D" id="3.40.50.2300">
    <property type="match status" value="1"/>
</dbReference>
<dbReference type="Proteomes" id="UP000308528">
    <property type="component" value="Unassembled WGS sequence"/>
</dbReference>
<dbReference type="GO" id="GO:0003677">
    <property type="term" value="F:DNA binding"/>
    <property type="evidence" value="ECO:0007669"/>
    <property type="project" value="UniProtKB-KW"/>
</dbReference>
<protein>
    <submittedName>
        <fullName evidence="5">Response regulator transcription factor</fullName>
    </submittedName>
</protein>
<comment type="caution">
    <text evidence="5">The sequence shown here is derived from an EMBL/GenBank/DDBJ whole genome shotgun (WGS) entry which is preliminary data.</text>
</comment>
<reference evidence="5 6" key="1">
    <citation type="submission" date="2019-04" db="EMBL/GenBank/DDBJ databases">
        <title>Lewinella litorea sp. nov., isolated from a marine sand.</title>
        <authorList>
            <person name="Yoon J.-H."/>
        </authorList>
    </citation>
    <scope>NUCLEOTIDE SEQUENCE [LARGE SCALE GENOMIC DNA]</scope>
    <source>
        <strain evidence="5 6">HSMS-39</strain>
    </source>
</reference>
<evidence type="ECO:0000313" key="6">
    <source>
        <dbReference type="Proteomes" id="UP000308528"/>
    </source>
</evidence>
<keyword evidence="1" id="KW-0805">Transcription regulation</keyword>
<evidence type="ECO:0000256" key="1">
    <source>
        <dbReference type="ARBA" id="ARBA00023015"/>
    </source>
</evidence>
<evidence type="ECO:0000259" key="4">
    <source>
        <dbReference type="PROSITE" id="PS50043"/>
    </source>
</evidence>
<keyword evidence="6" id="KW-1185">Reference proteome</keyword>
<organism evidence="5 6">
    <name type="scientific">Neolewinella litorea</name>
    <dbReference type="NCBI Taxonomy" id="2562452"/>
    <lineage>
        <taxon>Bacteria</taxon>
        <taxon>Pseudomonadati</taxon>
        <taxon>Bacteroidota</taxon>
        <taxon>Saprospiria</taxon>
        <taxon>Saprospirales</taxon>
        <taxon>Lewinellaceae</taxon>
        <taxon>Neolewinella</taxon>
    </lineage>
</organism>
<dbReference type="CDD" id="cd06170">
    <property type="entry name" value="LuxR_C_like"/>
    <property type="match status" value="1"/>
</dbReference>
<dbReference type="PANTHER" id="PTHR44688:SF16">
    <property type="entry name" value="DNA-BINDING TRANSCRIPTIONAL ACTIVATOR DEVR_DOSR"/>
    <property type="match status" value="1"/>
</dbReference>
<dbReference type="OrthoDB" id="9797341at2"/>
<keyword evidence="3" id="KW-0804">Transcription</keyword>
<dbReference type="PRINTS" id="PR00038">
    <property type="entry name" value="HTHLUXR"/>
</dbReference>
<dbReference type="AlphaFoldDB" id="A0A4S4NL02"/>
<name>A0A4S4NL02_9BACT</name>
<feature type="domain" description="HTH luxR-type" evidence="4">
    <location>
        <begin position="63"/>
        <end position="128"/>
    </location>
</feature>
<dbReference type="SMART" id="SM00421">
    <property type="entry name" value="HTH_LUXR"/>
    <property type="match status" value="1"/>
</dbReference>
<dbReference type="GO" id="GO:0006355">
    <property type="term" value="P:regulation of DNA-templated transcription"/>
    <property type="evidence" value="ECO:0007669"/>
    <property type="project" value="InterPro"/>
</dbReference>
<keyword evidence="2" id="KW-0238">DNA-binding</keyword>
<evidence type="ECO:0000256" key="2">
    <source>
        <dbReference type="ARBA" id="ARBA00023125"/>
    </source>
</evidence>
<evidence type="ECO:0000313" key="5">
    <source>
        <dbReference type="EMBL" id="THH39527.1"/>
    </source>
</evidence>
<dbReference type="InterPro" id="IPR000792">
    <property type="entry name" value="Tscrpt_reg_LuxR_C"/>
</dbReference>
<dbReference type="SUPFAM" id="SSF46894">
    <property type="entry name" value="C-terminal effector domain of the bipartite response regulators"/>
    <property type="match status" value="1"/>
</dbReference>
<sequence>MVGGQLSLRLIKQLLAGGLDGYLLQSAPPERFRQAVDEVCAGRGYIDPELKADWLRRELGEYRLTPIDPLTKRERQVLRLIVLEHTTEEIAGMLFISRCTVETHRAHILSKLGVRNTAGIVREAMRRNLCAV</sequence>
<gene>
    <name evidence="5" type="ORF">E4021_11740</name>
</gene>
<dbReference type="InterPro" id="IPR016032">
    <property type="entry name" value="Sig_transdc_resp-reg_C-effctor"/>
</dbReference>
<evidence type="ECO:0000256" key="3">
    <source>
        <dbReference type="ARBA" id="ARBA00023163"/>
    </source>
</evidence>
<proteinExistence type="predicted"/>
<accession>A0A4S4NL02</accession>
<dbReference type="PANTHER" id="PTHR44688">
    <property type="entry name" value="DNA-BINDING TRANSCRIPTIONAL ACTIVATOR DEVR_DOSR"/>
    <property type="match status" value="1"/>
</dbReference>